<keyword evidence="4" id="KW-1185">Reference proteome</keyword>
<feature type="signal peptide" evidence="2">
    <location>
        <begin position="1"/>
        <end position="30"/>
    </location>
</feature>
<dbReference type="EMBL" id="JASNVK010000027">
    <property type="protein sequence ID" value="MDK4301678.1"/>
    <property type="molecule type" value="Genomic_DNA"/>
</dbReference>
<dbReference type="Proteomes" id="UP001243856">
    <property type="component" value="Unassembled WGS sequence"/>
</dbReference>
<accession>A0ABT7G5D2</accession>
<evidence type="ECO:0000256" key="2">
    <source>
        <dbReference type="SAM" id="SignalP"/>
    </source>
</evidence>
<feature type="chain" id="PRO_5046233852" evidence="2">
    <location>
        <begin position="31"/>
        <end position="191"/>
    </location>
</feature>
<feature type="region of interest" description="Disordered" evidence="1">
    <location>
        <begin position="140"/>
        <end position="191"/>
    </location>
</feature>
<dbReference type="RefSeq" id="WP_284576226.1">
    <property type="nucleotide sequence ID" value="NZ_JASNVE010000019.1"/>
</dbReference>
<protein>
    <submittedName>
        <fullName evidence="3">Uncharacterized protein</fullName>
    </submittedName>
</protein>
<comment type="caution">
    <text evidence="3">The sequence shown here is derived from an EMBL/GenBank/DDBJ whole genome shotgun (WGS) entry which is preliminary data.</text>
</comment>
<reference evidence="3 4" key="1">
    <citation type="submission" date="2023-05" db="EMBL/GenBank/DDBJ databases">
        <title>Metabolic capabilities are highly conserved among human nasal-associated Corynebacterium species in pangenomic analyses.</title>
        <authorList>
            <person name="Tran T.H."/>
            <person name="Roberts A.Q."/>
            <person name="Escapa I.F."/>
            <person name="Gao W."/>
            <person name="Conlan S."/>
            <person name="Kong H."/>
            <person name="Segre J.A."/>
            <person name="Kelly M.S."/>
            <person name="Lemon K.P."/>
        </authorList>
    </citation>
    <scope>NUCLEOTIDE SEQUENCE [LARGE SCALE GENOMIC DNA]</scope>
    <source>
        <strain evidence="3 4">KPL2811</strain>
    </source>
</reference>
<organism evidence="3 4">
    <name type="scientific">Corynebacterium propinquum</name>
    <dbReference type="NCBI Taxonomy" id="43769"/>
    <lineage>
        <taxon>Bacteria</taxon>
        <taxon>Bacillati</taxon>
        <taxon>Actinomycetota</taxon>
        <taxon>Actinomycetes</taxon>
        <taxon>Mycobacteriales</taxon>
        <taxon>Corynebacteriaceae</taxon>
        <taxon>Corynebacterium</taxon>
    </lineage>
</organism>
<evidence type="ECO:0000313" key="4">
    <source>
        <dbReference type="Proteomes" id="UP001243856"/>
    </source>
</evidence>
<sequence length="191" mass="19662">MIQKKTLAAAVVAASLAVPVASALAPAAQAKETSAYAAGQASKANAVDQVLVNTIHIGDKHITGKVEFAPGETSKEVGARFDRRSHLEKATVTRENSGTAELVPFSIPIPSAYVLKDGEPITVGIIGHFDSLKPVFVEKRITPEPPKPGQTPGRDNAPGQKPGATPKPPQHPGGDNGGMMLGSSGSSNLFG</sequence>
<gene>
    <name evidence="3" type="ORF">QPX45_10640</name>
</gene>
<feature type="compositionally biased region" description="Low complexity" evidence="1">
    <location>
        <begin position="181"/>
        <end position="191"/>
    </location>
</feature>
<evidence type="ECO:0000256" key="1">
    <source>
        <dbReference type="SAM" id="MobiDB-lite"/>
    </source>
</evidence>
<name>A0ABT7G5D2_9CORY</name>
<evidence type="ECO:0000313" key="3">
    <source>
        <dbReference type="EMBL" id="MDK4301678.1"/>
    </source>
</evidence>
<keyword evidence="2" id="KW-0732">Signal</keyword>
<proteinExistence type="predicted"/>